<dbReference type="Proteomes" id="UP001151532">
    <property type="component" value="Chromosome 6"/>
</dbReference>
<dbReference type="EMBL" id="JAPFFK010000017">
    <property type="protein sequence ID" value="KAJ6699829.1"/>
    <property type="molecule type" value="Genomic_DNA"/>
</dbReference>
<dbReference type="InterPro" id="IPR057982">
    <property type="entry name" value="TPR_NAA35"/>
</dbReference>
<dbReference type="AlphaFoldDB" id="A0A9Q0T3A7"/>
<protein>
    <submittedName>
        <fullName evidence="2">GLUCOSE REPRESSIBLE PROTEIN MAK10</fullName>
    </submittedName>
</protein>
<sequence length="201" mass="22767">MVYWYLYVVLIRLAEKTHLKMTVSDGTKQKGKKRKDSPKELARDAKIPPAISFLQCQICLAEGLTVLLAALRNELMVLQSPSPFNSEHERFIQHFELLQKACIPDNISYPSFKESTSYARFSTLAMYNYFKDAQKIAKEARSGFSNDPDRLAELRVLEQVAEHNSIALNVICGVGALDPSLKVSFEFIHHPCFATVVVKRS</sequence>
<dbReference type="InterPro" id="IPR007244">
    <property type="entry name" value="Naa35_N"/>
</dbReference>
<comment type="caution">
    <text evidence="2">The sequence shown here is derived from an EMBL/GenBank/DDBJ whole genome shotgun (WGS) entry which is preliminary data.</text>
</comment>
<dbReference type="GO" id="GO:0031417">
    <property type="term" value="C:NatC complex"/>
    <property type="evidence" value="ECO:0007669"/>
    <property type="project" value="InterPro"/>
</dbReference>
<evidence type="ECO:0000259" key="1">
    <source>
        <dbReference type="Pfam" id="PF25789"/>
    </source>
</evidence>
<dbReference type="Pfam" id="PF25789">
    <property type="entry name" value="TPR_NAA35"/>
    <property type="match status" value="1"/>
</dbReference>
<name>A0A9Q0T3A7_SALPP</name>
<gene>
    <name evidence="2" type="ORF">OIU79_012970</name>
</gene>
<reference evidence="2" key="1">
    <citation type="submission" date="2022-11" db="EMBL/GenBank/DDBJ databases">
        <authorList>
            <person name="Hyden B.L."/>
            <person name="Feng K."/>
            <person name="Yates T."/>
            <person name="Jawdy S."/>
            <person name="Smart L.B."/>
            <person name="Muchero W."/>
        </authorList>
    </citation>
    <scope>NUCLEOTIDE SEQUENCE</scope>
    <source>
        <tissue evidence="2">Shoot tip</tissue>
    </source>
</reference>
<dbReference type="PANTHER" id="PTHR21373:SF0">
    <property type="entry name" value="N-ALPHA-ACETYLTRANSFERASE 35, NATC AUXILIARY SUBUNIT"/>
    <property type="match status" value="1"/>
</dbReference>
<evidence type="ECO:0000313" key="3">
    <source>
        <dbReference type="Proteomes" id="UP001151532"/>
    </source>
</evidence>
<organism evidence="2 3">
    <name type="scientific">Salix purpurea</name>
    <name type="common">Purple osier willow</name>
    <dbReference type="NCBI Taxonomy" id="77065"/>
    <lineage>
        <taxon>Eukaryota</taxon>
        <taxon>Viridiplantae</taxon>
        <taxon>Streptophyta</taxon>
        <taxon>Embryophyta</taxon>
        <taxon>Tracheophyta</taxon>
        <taxon>Spermatophyta</taxon>
        <taxon>Magnoliopsida</taxon>
        <taxon>eudicotyledons</taxon>
        <taxon>Gunneridae</taxon>
        <taxon>Pentapetalae</taxon>
        <taxon>rosids</taxon>
        <taxon>fabids</taxon>
        <taxon>Malpighiales</taxon>
        <taxon>Salicaceae</taxon>
        <taxon>Saliceae</taxon>
        <taxon>Salix</taxon>
    </lineage>
</organism>
<reference evidence="2" key="2">
    <citation type="journal article" date="2023" name="Int. J. Mol. Sci.">
        <title>De Novo Assembly and Annotation of 11 Diverse Shrub Willow (Salix) Genomes Reveals Novel Gene Organization in Sex-Linked Regions.</title>
        <authorList>
            <person name="Hyden B."/>
            <person name="Feng K."/>
            <person name="Yates T.B."/>
            <person name="Jawdy S."/>
            <person name="Cereghino C."/>
            <person name="Smart L.B."/>
            <person name="Muchero W."/>
        </authorList>
    </citation>
    <scope>NUCLEOTIDE SEQUENCE</scope>
    <source>
        <tissue evidence="2">Shoot tip</tissue>
    </source>
</reference>
<keyword evidence="3" id="KW-1185">Reference proteome</keyword>
<proteinExistence type="predicted"/>
<feature type="domain" description="NAA35-like TPR repeats" evidence="1">
    <location>
        <begin position="1"/>
        <end position="196"/>
    </location>
</feature>
<dbReference type="OrthoDB" id="269405at2759"/>
<evidence type="ECO:0000313" key="2">
    <source>
        <dbReference type="EMBL" id="KAJ6699829.1"/>
    </source>
</evidence>
<dbReference type="PANTHER" id="PTHR21373">
    <property type="entry name" value="GLUCOSE REPRESSIBLE PROTEIN MAK10"/>
    <property type="match status" value="1"/>
</dbReference>
<accession>A0A9Q0T3A7</accession>